<accession>A0AAV6YKT0</accession>
<evidence type="ECO:0000313" key="2">
    <source>
        <dbReference type="Proteomes" id="UP000824782"/>
    </source>
</evidence>
<organism evidence="1 2">
    <name type="scientific">Engystomops pustulosus</name>
    <name type="common">Tungara frog</name>
    <name type="synonym">Physalaemus pustulosus</name>
    <dbReference type="NCBI Taxonomy" id="76066"/>
    <lineage>
        <taxon>Eukaryota</taxon>
        <taxon>Metazoa</taxon>
        <taxon>Chordata</taxon>
        <taxon>Craniata</taxon>
        <taxon>Vertebrata</taxon>
        <taxon>Euteleostomi</taxon>
        <taxon>Amphibia</taxon>
        <taxon>Batrachia</taxon>
        <taxon>Anura</taxon>
        <taxon>Neobatrachia</taxon>
        <taxon>Hyloidea</taxon>
        <taxon>Leptodactylidae</taxon>
        <taxon>Leiuperinae</taxon>
        <taxon>Engystomops</taxon>
    </lineage>
</organism>
<name>A0AAV6YKT0_ENGPU</name>
<evidence type="ECO:0000313" key="1">
    <source>
        <dbReference type="EMBL" id="KAG8537281.1"/>
    </source>
</evidence>
<sequence length="96" mass="10516">MDSTERSFSDGKKSLNSSLSCSVVIKLCVFPLISGKPFNVKGLPSSLFTPIKISVFSFEYFTRHLGISVRKSSSRIGANKVRVDAHIPKICVPVNL</sequence>
<dbReference type="EMBL" id="WNYA01031894">
    <property type="protein sequence ID" value="KAG8537281.1"/>
    <property type="molecule type" value="Genomic_DNA"/>
</dbReference>
<reference evidence="1" key="1">
    <citation type="thesis" date="2020" institute="ProQuest LLC" country="789 East Eisenhower Parkway, Ann Arbor, MI, USA">
        <title>Comparative Genomics and Chromosome Evolution.</title>
        <authorList>
            <person name="Mudd A.B."/>
        </authorList>
    </citation>
    <scope>NUCLEOTIDE SEQUENCE</scope>
    <source>
        <strain evidence="1">237g6f4</strain>
        <tissue evidence="1">Blood</tissue>
    </source>
</reference>
<dbReference type="Proteomes" id="UP000824782">
    <property type="component" value="Unassembled WGS sequence"/>
</dbReference>
<keyword evidence="2" id="KW-1185">Reference proteome</keyword>
<comment type="caution">
    <text evidence="1">The sequence shown here is derived from an EMBL/GenBank/DDBJ whole genome shotgun (WGS) entry which is preliminary data.</text>
</comment>
<gene>
    <name evidence="1" type="ORF">GDO81_024791</name>
</gene>
<protein>
    <submittedName>
        <fullName evidence="1">Uncharacterized protein</fullName>
    </submittedName>
</protein>
<proteinExistence type="predicted"/>
<dbReference type="AlphaFoldDB" id="A0AAV6YKT0"/>